<feature type="compositionally biased region" description="Polar residues" evidence="1">
    <location>
        <begin position="231"/>
        <end position="250"/>
    </location>
</feature>
<proteinExistence type="predicted"/>
<dbReference type="EMBL" id="CP063136">
    <property type="protein sequence ID" value="QOU21232.1"/>
    <property type="molecule type" value="Genomic_DNA"/>
</dbReference>
<gene>
    <name evidence="2" type="ORF">BRETT_000953</name>
</gene>
<reference evidence="2" key="1">
    <citation type="submission" date="2020-10" db="EMBL/GenBank/DDBJ databases">
        <authorList>
            <person name="Palmer J.M."/>
        </authorList>
    </citation>
    <scope>NUCLEOTIDE SEQUENCE</scope>
    <source>
        <strain evidence="2">UCD 2041</strain>
    </source>
</reference>
<evidence type="ECO:0000256" key="1">
    <source>
        <dbReference type="SAM" id="MobiDB-lite"/>
    </source>
</evidence>
<dbReference type="GeneID" id="64572878"/>
<dbReference type="RefSeq" id="XP_041137725.1">
    <property type="nucleotide sequence ID" value="XM_041279511.1"/>
</dbReference>
<dbReference type="AlphaFoldDB" id="A0A871RDX7"/>
<dbReference type="Proteomes" id="UP000663131">
    <property type="component" value="Chromosome 8"/>
</dbReference>
<accession>A0A871RDX7</accession>
<feature type="compositionally biased region" description="Low complexity" evidence="1">
    <location>
        <begin position="138"/>
        <end position="147"/>
    </location>
</feature>
<feature type="region of interest" description="Disordered" evidence="1">
    <location>
        <begin position="135"/>
        <end position="166"/>
    </location>
</feature>
<sequence length="367" mass="41458">MFVFTPYVPTGSCVFQVPSSYRRYELHEQLMKRENELNKPILQTTEDEQNYYLLMEKRNMSSCCFDIRPFTSYEIQVSDGSLMITSEADSYTETLELPEDASNHFSYKLMDEGYTLLISIPKMKRLPFLTRPTCLEQSSNNSSSASSLDGTPKNSKTPVAINVTKSEPLASHDYDIKVNVYHGRKDGPEESRNKSEIDNLVNSDKAKTKELQNDSTNIKNKSEIEPIGHKSGSSNTINIPVTFSSSSDGQQDVEMAEEDDNISENAENDFSNDGITTNGDNSGIGNGGSTEKDKDNRSLLKNYETIKRKTVFEPDMIQKSHDNQEKMEDAVSKDNKPYNLNKEIAQNVAVRRPRSPILENVVDEEFM</sequence>
<name>A0A871RDX7_DEKBR</name>
<evidence type="ECO:0000313" key="2">
    <source>
        <dbReference type="EMBL" id="QOU21232.1"/>
    </source>
</evidence>
<dbReference type="OrthoDB" id="3993599at2759"/>
<feature type="region of interest" description="Disordered" evidence="1">
    <location>
        <begin position="182"/>
        <end position="299"/>
    </location>
</feature>
<feature type="compositionally biased region" description="Basic and acidic residues" evidence="1">
    <location>
        <begin position="290"/>
        <end position="299"/>
    </location>
</feature>
<feature type="compositionally biased region" description="Basic and acidic residues" evidence="1">
    <location>
        <begin position="183"/>
        <end position="197"/>
    </location>
</feature>
<evidence type="ECO:0000313" key="3">
    <source>
        <dbReference type="Proteomes" id="UP000663131"/>
    </source>
</evidence>
<organism evidence="2 3">
    <name type="scientific">Dekkera bruxellensis</name>
    <name type="common">Brettanomyces custersii</name>
    <dbReference type="NCBI Taxonomy" id="5007"/>
    <lineage>
        <taxon>Eukaryota</taxon>
        <taxon>Fungi</taxon>
        <taxon>Dikarya</taxon>
        <taxon>Ascomycota</taxon>
        <taxon>Saccharomycotina</taxon>
        <taxon>Pichiomycetes</taxon>
        <taxon>Pichiales</taxon>
        <taxon>Pichiaceae</taxon>
        <taxon>Brettanomyces</taxon>
    </lineage>
</organism>
<reference evidence="2" key="2">
    <citation type="journal article" name="BMC Genomics">
        <title>New genome assemblies reveal patterns of domestication and adaptation across Brettanomyces (Dekkera) species.</title>
        <authorList>
            <person name="Roach M.J."/>
            <person name="Borneman A.R."/>
        </authorList>
    </citation>
    <scope>NUCLEOTIDE SEQUENCE</scope>
    <source>
        <strain evidence="2">UCD 2041</strain>
    </source>
</reference>
<feature type="compositionally biased region" description="Polar residues" evidence="1">
    <location>
        <begin position="148"/>
        <end position="157"/>
    </location>
</feature>
<protein>
    <submittedName>
        <fullName evidence="2">Uncharacterized protein</fullName>
    </submittedName>
</protein>
<dbReference type="KEGG" id="bbrx:BRETT_000953"/>
<feature type="compositionally biased region" description="Polar residues" evidence="1">
    <location>
        <begin position="263"/>
        <end position="273"/>
    </location>
</feature>